<name>A0A7W2A807_9BACL</name>
<dbReference type="PANTHER" id="PTHR45586:SF1">
    <property type="entry name" value="LIPOPOLYSACCHARIDE ASSEMBLY PROTEIN B"/>
    <property type="match status" value="1"/>
</dbReference>
<feature type="repeat" description="TPR" evidence="3">
    <location>
        <begin position="250"/>
        <end position="283"/>
    </location>
</feature>
<dbReference type="PROSITE" id="PS50005">
    <property type="entry name" value="TPR"/>
    <property type="match status" value="2"/>
</dbReference>
<comment type="caution">
    <text evidence="4">The sequence shown here is derived from an EMBL/GenBank/DDBJ whole genome shotgun (WGS) entry which is preliminary data.</text>
</comment>
<dbReference type="PANTHER" id="PTHR45586">
    <property type="entry name" value="TPR REPEAT-CONTAINING PROTEIN PA4667"/>
    <property type="match status" value="1"/>
</dbReference>
<keyword evidence="2 3" id="KW-0802">TPR repeat</keyword>
<dbReference type="InterPro" id="IPR051012">
    <property type="entry name" value="CellSynth/LPSAsmb/PSIAsmb"/>
</dbReference>
<dbReference type="RefSeq" id="WP_181750907.1">
    <property type="nucleotide sequence ID" value="NZ_JACEIQ010000003.1"/>
</dbReference>
<evidence type="ECO:0000256" key="2">
    <source>
        <dbReference type="ARBA" id="ARBA00022803"/>
    </source>
</evidence>
<accession>A0A7W2A807</accession>
<dbReference type="EMBL" id="JACEIQ010000003">
    <property type="protein sequence ID" value="MBA4493669.1"/>
    <property type="molecule type" value="Genomic_DNA"/>
</dbReference>
<dbReference type="Pfam" id="PF13424">
    <property type="entry name" value="TPR_12"/>
    <property type="match status" value="1"/>
</dbReference>
<reference evidence="4 5" key="1">
    <citation type="submission" date="2020-07" db="EMBL/GenBank/DDBJ databases">
        <authorList>
            <person name="Feng H."/>
        </authorList>
    </citation>
    <scope>NUCLEOTIDE SEQUENCE [LARGE SCALE GENOMIC DNA]</scope>
    <source>
        <strain evidence="5">s-10</strain>
    </source>
</reference>
<evidence type="ECO:0000313" key="5">
    <source>
        <dbReference type="Proteomes" id="UP000535491"/>
    </source>
</evidence>
<dbReference type="Gene3D" id="1.25.40.10">
    <property type="entry name" value="Tetratricopeptide repeat domain"/>
    <property type="match status" value="2"/>
</dbReference>
<keyword evidence="1" id="KW-0677">Repeat</keyword>
<dbReference type="InterPro" id="IPR019734">
    <property type="entry name" value="TPR_rpt"/>
</dbReference>
<keyword evidence="5" id="KW-1185">Reference proteome</keyword>
<feature type="repeat" description="TPR" evidence="3">
    <location>
        <begin position="330"/>
        <end position="363"/>
    </location>
</feature>
<evidence type="ECO:0000313" key="4">
    <source>
        <dbReference type="EMBL" id="MBA4493669.1"/>
    </source>
</evidence>
<dbReference type="AlphaFoldDB" id="A0A7W2A807"/>
<dbReference type="Proteomes" id="UP000535491">
    <property type="component" value="Unassembled WGS sequence"/>
</dbReference>
<evidence type="ECO:0000256" key="1">
    <source>
        <dbReference type="ARBA" id="ARBA00022737"/>
    </source>
</evidence>
<evidence type="ECO:0000256" key="3">
    <source>
        <dbReference type="PROSITE-ProRule" id="PRU00339"/>
    </source>
</evidence>
<dbReference type="InterPro" id="IPR011990">
    <property type="entry name" value="TPR-like_helical_dom_sf"/>
</dbReference>
<dbReference type="SMART" id="SM00028">
    <property type="entry name" value="TPR"/>
    <property type="match status" value="6"/>
</dbReference>
<dbReference type="Pfam" id="PF13181">
    <property type="entry name" value="TPR_8"/>
    <property type="match status" value="1"/>
</dbReference>
<dbReference type="SUPFAM" id="SSF48452">
    <property type="entry name" value="TPR-like"/>
    <property type="match status" value="2"/>
</dbReference>
<proteinExistence type="predicted"/>
<gene>
    <name evidence="4" type="ORF">H1191_05055</name>
</gene>
<sequence>MGYGTISNIERGAENVDEQKVFRYLKKLGLDDERKLTKLVRQVEEDIDNLTFQLQQIESMIDNNKSTIAYPLLKNITIESFHPLAPFLNYLQGRYYYAKKDFKKAEKYYKLAIRLCNRYKLNPKDNIVSACHNELSICSYAQNNLTKAEEDVEKGLSVYDENKERKDIKHSLMTNKILYLIRSSQYFEVAPILEETWGLIPQIDSVHVRLNLYKSRAVFLRKMKKYEEAIDVCKEGIDIARRNRSENRQLGLITVLGSVFFLQKRYEKAKQRFQSVLDYDPEGKFPRRKLEAITFLSIIHLHQKNWSEAENQIKEAIEIGRNTTDVYRLTKALIVCGNIYSSQHQYEKAAPFYQEAEFLTEKNGYKERQHTALLQLAYCFGKMNKENDRNILMNKLVDLQRNLNVQSEDEIYGID</sequence>
<protein>
    <submittedName>
        <fullName evidence="4">Tetratricopeptide repeat protein</fullName>
    </submittedName>
</protein>
<organism evidence="4 5">
    <name type="scientific">Paenactinomyces guangxiensis</name>
    <dbReference type="NCBI Taxonomy" id="1490290"/>
    <lineage>
        <taxon>Bacteria</taxon>
        <taxon>Bacillati</taxon>
        <taxon>Bacillota</taxon>
        <taxon>Bacilli</taxon>
        <taxon>Bacillales</taxon>
        <taxon>Thermoactinomycetaceae</taxon>
        <taxon>Paenactinomyces</taxon>
    </lineage>
</organism>